<reference evidence="2 3" key="1">
    <citation type="submission" date="2013-10" db="EMBL/GenBank/DDBJ databases">
        <title>Salinisphaera halophila YIM 95161 Genome Sequencing.</title>
        <authorList>
            <person name="Lai Q."/>
            <person name="Li C."/>
            <person name="Shao Z."/>
        </authorList>
    </citation>
    <scope>NUCLEOTIDE SEQUENCE [LARGE SCALE GENOMIC DNA]</scope>
    <source>
        <strain evidence="2 3">YIM 95161</strain>
    </source>
</reference>
<dbReference type="OrthoDB" id="7056880at2"/>
<evidence type="ECO:0000313" key="2">
    <source>
        <dbReference type="EMBL" id="ROO26997.1"/>
    </source>
</evidence>
<dbReference type="Pfam" id="PF00293">
    <property type="entry name" value="NUDIX"/>
    <property type="match status" value="1"/>
</dbReference>
<organism evidence="2 3">
    <name type="scientific">Salinisphaera orenii YIM 95161</name>
    <dbReference type="NCBI Taxonomy" id="1051139"/>
    <lineage>
        <taxon>Bacteria</taxon>
        <taxon>Pseudomonadati</taxon>
        <taxon>Pseudomonadota</taxon>
        <taxon>Gammaproteobacteria</taxon>
        <taxon>Salinisphaerales</taxon>
        <taxon>Salinisphaeraceae</taxon>
        <taxon>Salinisphaera</taxon>
    </lineage>
</organism>
<dbReference type="PANTHER" id="PTHR12992">
    <property type="entry name" value="NUDIX HYDROLASE"/>
    <property type="match status" value="1"/>
</dbReference>
<sequence length="193" mass="21612">MHEIEPLIAALAGHRPKRRRLRRRLKRAAVAAILRETRQGVEVLLVQRARRSGDPWSGDMALPGGRIDDVDAASASRAACRETEEETGLRLTRRSGSGRLSDRLTLDHRRRAPMIVSPFVYRAPADTGIRANHEIAGTHWLPLARLDENGHRDILHWRIGGLTVPMPCHDCGEGRRLWGLTLTILDELVALGR</sequence>
<dbReference type="InterPro" id="IPR015797">
    <property type="entry name" value="NUDIX_hydrolase-like_dom_sf"/>
</dbReference>
<proteinExistence type="predicted"/>
<feature type="domain" description="Nudix hydrolase" evidence="1">
    <location>
        <begin position="25"/>
        <end position="166"/>
    </location>
</feature>
<dbReference type="SUPFAM" id="SSF55811">
    <property type="entry name" value="Nudix"/>
    <property type="match status" value="1"/>
</dbReference>
<dbReference type="Proteomes" id="UP000285123">
    <property type="component" value="Unassembled WGS sequence"/>
</dbReference>
<dbReference type="InterPro" id="IPR045121">
    <property type="entry name" value="CoAse"/>
</dbReference>
<dbReference type="GO" id="GO:0010945">
    <property type="term" value="F:coenzyme A diphosphatase activity"/>
    <property type="evidence" value="ECO:0007669"/>
    <property type="project" value="InterPro"/>
</dbReference>
<dbReference type="AlphaFoldDB" id="A0A423PN43"/>
<evidence type="ECO:0000259" key="1">
    <source>
        <dbReference type="PROSITE" id="PS51462"/>
    </source>
</evidence>
<gene>
    <name evidence="2" type="ORF">SAHL_11910</name>
</gene>
<dbReference type="Gene3D" id="3.90.79.10">
    <property type="entry name" value="Nucleoside Triphosphate Pyrophosphohydrolase"/>
    <property type="match status" value="1"/>
</dbReference>
<evidence type="ECO:0000313" key="3">
    <source>
        <dbReference type="Proteomes" id="UP000285123"/>
    </source>
</evidence>
<dbReference type="CDD" id="cd03426">
    <property type="entry name" value="NUDIX_CoAse_Nudt7"/>
    <property type="match status" value="1"/>
</dbReference>
<dbReference type="PANTHER" id="PTHR12992:SF44">
    <property type="entry name" value="NUDIX HYDROLASE DOMAIN-CONTAINING PROTEIN"/>
    <property type="match status" value="1"/>
</dbReference>
<name>A0A423PN43_9GAMM</name>
<dbReference type="PROSITE" id="PS51462">
    <property type="entry name" value="NUDIX"/>
    <property type="match status" value="1"/>
</dbReference>
<comment type="caution">
    <text evidence="2">The sequence shown here is derived from an EMBL/GenBank/DDBJ whole genome shotgun (WGS) entry which is preliminary data.</text>
</comment>
<dbReference type="EMBL" id="AYKF01000096">
    <property type="protein sequence ID" value="ROO26997.1"/>
    <property type="molecule type" value="Genomic_DNA"/>
</dbReference>
<protein>
    <submittedName>
        <fullName evidence="2">DNA mismatch repair protein MutT</fullName>
    </submittedName>
</protein>
<accession>A0A423PN43</accession>
<dbReference type="InterPro" id="IPR000086">
    <property type="entry name" value="NUDIX_hydrolase_dom"/>
</dbReference>
<dbReference type="RefSeq" id="WP_123591629.1">
    <property type="nucleotide sequence ID" value="NZ_AYKF01000096.1"/>
</dbReference>